<evidence type="ECO:0000313" key="3">
    <source>
        <dbReference type="Proteomes" id="UP000177594"/>
    </source>
</evidence>
<name>A0A1F8EEQ0_9BACT</name>
<dbReference type="InterPro" id="IPR036237">
    <property type="entry name" value="Xyl_isomerase-like_sf"/>
</dbReference>
<dbReference type="AlphaFoldDB" id="A0A1F8EEQ0"/>
<dbReference type="SUPFAM" id="SSF51658">
    <property type="entry name" value="Xylose isomerase-like"/>
    <property type="match status" value="1"/>
</dbReference>
<evidence type="ECO:0000259" key="1">
    <source>
        <dbReference type="Pfam" id="PF01261"/>
    </source>
</evidence>
<dbReference type="Gene3D" id="3.20.20.150">
    <property type="entry name" value="Divalent-metal-dependent TIM barrel enzymes"/>
    <property type="match status" value="1"/>
</dbReference>
<reference evidence="2 3" key="1">
    <citation type="journal article" date="2016" name="Nat. Commun.">
        <title>Thousands of microbial genomes shed light on interconnected biogeochemical processes in an aquifer system.</title>
        <authorList>
            <person name="Anantharaman K."/>
            <person name="Brown C.T."/>
            <person name="Hug L.A."/>
            <person name="Sharon I."/>
            <person name="Castelle C.J."/>
            <person name="Probst A.J."/>
            <person name="Thomas B.C."/>
            <person name="Singh A."/>
            <person name="Wilkins M.J."/>
            <person name="Karaoz U."/>
            <person name="Brodie E.L."/>
            <person name="Williams K.H."/>
            <person name="Hubbard S.S."/>
            <person name="Banfield J.F."/>
        </authorList>
    </citation>
    <scope>NUCLEOTIDE SEQUENCE [LARGE SCALE GENOMIC DNA]</scope>
</reference>
<gene>
    <name evidence="2" type="ORF">A2817_02780</name>
</gene>
<dbReference type="InterPro" id="IPR013022">
    <property type="entry name" value="Xyl_isomerase-like_TIM-brl"/>
</dbReference>
<comment type="caution">
    <text evidence="2">The sequence shown here is derived from an EMBL/GenBank/DDBJ whole genome shotgun (WGS) entry which is preliminary data.</text>
</comment>
<organism evidence="2 3">
    <name type="scientific">Candidatus Yanofskybacteria bacterium RIFCSPHIGHO2_01_FULL_39_8b</name>
    <dbReference type="NCBI Taxonomy" id="1802659"/>
    <lineage>
        <taxon>Bacteria</taxon>
        <taxon>Candidatus Yanofskyibacteriota</taxon>
    </lineage>
</organism>
<evidence type="ECO:0000313" key="2">
    <source>
        <dbReference type="EMBL" id="OGM99343.1"/>
    </source>
</evidence>
<accession>A0A1F8EEQ0</accession>
<dbReference type="Proteomes" id="UP000177594">
    <property type="component" value="Unassembled WGS sequence"/>
</dbReference>
<protein>
    <recommendedName>
        <fullName evidence="1">Xylose isomerase-like TIM barrel domain-containing protein</fullName>
    </recommendedName>
</protein>
<dbReference type="EMBL" id="MGIZ01000022">
    <property type="protein sequence ID" value="OGM99343.1"/>
    <property type="molecule type" value="Genomic_DNA"/>
</dbReference>
<sequence length="270" mass="31575">MPQTLASKLSLFGLPIKTAMERVSAAGFDGIEVLLTNRFRNYTRRCQYFARELGLTLHFHQAWSPDEDPTDWKFKLLELVGYLPRSGYLLSENVPYHLYNYNVPTVIQADRLKEFYRLENINGNLWFQTDSSWNNYTNELKLAFPRFIQLVNEYNVPVVFDTQHYLEYRLGKFRNLSAIPTDKTTMIKLLEEGWDMLGKHVQEIHLNDWTPNERNVLTGTGIAPLKEFCEMIKSSSWDGCVVPEISPRIPISHSLDTLKRLRKKVESYFV</sequence>
<feature type="domain" description="Xylose isomerase-like TIM barrel" evidence="1">
    <location>
        <begin position="146"/>
        <end position="260"/>
    </location>
</feature>
<dbReference type="Pfam" id="PF01261">
    <property type="entry name" value="AP_endonuc_2"/>
    <property type="match status" value="1"/>
</dbReference>
<proteinExistence type="predicted"/>